<evidence type="ECO:0000259" key="5">
    <source>
        <dbReference type="PROSITE" id="PS50949"/>
    </source>
</evidence>
<dbReference type="CDD" id="cd07377">
    <property type="entry name" value="WHTH_GntR"/>
    <property type="match status" value="1"/>
</dbReference>
<dbReference type="RefSeq" id="WP_106111974.1">
    <property type="nucleotide sequence ID" value="NZ_PVSR01000001.1"/>
</dbReference>
<dbReference type="AlphaFoldDB" id="A0A2T0H189"/>
<dbReference type="InterPro" id="IPR011711">
    <property type="entry name" value="GntR_C"/>
</dbReference>
<gene>
    <name evidence="6" type="ORF">CEP50_00775</name>
</gene>
<dbReference type="Gene3D" id="1.20.120.530">
    <property type="entry name" value="GntR ligand-binding domain-like"/>
    <property type="match status" value="1"/>
</dbReference>
<protein>
    <submittedName>
        <fullName evidence="6">GntR family transcriptional regulator</fullName>
    </submittedName>
</protein>
<accession>A0A2T0H189</accession>
<evidence type="ECO:0000313" key="7">
    <source>
        <dbReference type="Proteomes" id="UP000239352"/>
    </source>
</evidence>
<dbReference type="SMART" id="SM00895">
    <property type="entry name" value="FCD"/>
    <property type="match status" value="1"/>
</dbReference>
<evidence type="ECO:0000256" key="2">
    <source>
        <dbReference type="ARBA" id="ARBA00023125"/>
    </source>
</evidence>
<feature type="region of interest" description="Disordered" evidence="4">
    <location>
        <begin position="214"/>
        <end position="262"/>
    </location>
</feature>
<dbReference type="SUPFAM" id="SSF46785">
    <property type="entry name" value="Winged helix' DNA-binding domain"/>
    <property type="match status" value="1"/>
</dbReference>
<dbReference type="GO" id="GO:0003677">
    <property type="term" value="F:DNA binding"/>
    <property type="evidence" value="ECO:0007669"/>
    <property type="project" value="UniProtKB-KW"/>
</dbReference>
<keyword evidence="3" id="KW-0804">Transcription</keyword>
<sequence length="262" mass="29048">MREGVMSRPPTTQQFVLDELRKAILSGELAPNQPIRQDSVARRLGVSRVPLREALKTLEAEGQVVYRPHRGYTVAELSLDDLLEVYRLRELLETEAAHHAARRAEAAELERVAAEHRAVAEAAEREDLVEMIAANRRFHFALLEPAGMPWLMRVIRTLWDATDAYRAVYYNSVDNRGRVLTEHEAILRAARERDGTELARLLHAHRQHAVAALRDTMPPPSGGSAAHGPEGRPHRARSGGQSPAPGHHDAGPPPFPDGGGQE</sequence>
<dbReference type="SMART" id="SM00345">
    <property type="entry name" value="HTH_GNTR"/>
    <property type="match status" value="1"/>
</dbReference>
<dbReference type="InParanoid" id="A0A2T0H189"/>
<comment type="caution">
    <text evidence="6">The sequence shown here is derived from an EMBL/GenBank/DDBJ whole genome shotgun (WGS) entry which is preliminary data.</text>
</comment>
<proteinExistence type="predicted"/>
<dbReference type="PROSITE" id="PS50949">
    <property type="entry name" value="HTH_GNTR"/>
    <property type="match status" value="1"/>
</dbReference>
<reference evidence="6 7" key="1">
    <citation type="submission" date="2018-03" db="EMBL/GenBank/DDBJ databases">
        <title>Actinopolyspora mortivallis from Sahara, screening for active biomolecules.</title>
        <authorList>
            <person name="Selama O."/>
            <person name="Wellington E.M.H."/>
            <person name="Hacene H."/>
        </authorList>
    </citation>
    <scope>NUCLEOTIDE SEQUENCE [LARGE SCALE GENOMIC DNA]</scope>
    <source>
        <strain evidence="6 7">M5A</strain>
    </source>
</reference>
<dbReference type="Proteomes" id="UP000239352">
    <property type="component" value="Unassembled WGS sequence"/>
</dbReference>
<evidence type="ECO:0000256" key="4">
    <source>
        <dbReference type="SAM" id="MobiDB-lite"/>
    </source>
</evidence>
<feature type="domain" description="HTH gntR-type" evidence="5">
    <location>
        <begin position="10"/>
        <end position="77"/>
    </location>
</feature>
<evidence type="ECO:0000256" key="3">
    <source>
        <dbReference type="ARBA" id="ARBA00023163"/>
    </source>
</evidence>
<dbReference type="PANTHER" id="PTHR43537:SF41">
    <property type="entry name" value="TRANSCRIPTIONAL REGULATORY PROTEIN"/>
    <property type="match status" value="1"/>
</dbReference>
<dbReference type="SUPFAM" id="SSF48008">
    <property type="entry name" value="GntR ligand-binding domain-like"/>
    <property type="match status" value="1"/>
</dbReference>
<keyword evidence="7" id="KW-1185">Reference proteome</keyword>
<evidence type="ECO:0000256" key="1">
    <source>
        <dbReference type="ARBA" id="ARBA00023015"/>
    </source>
</evidence>
<dbReference type="InterPro" id="IPR036388">
    <property type="entry name" value="WH-like_DNA-bd_sf"/>
</dbReference>
<dbReference type="InterPro" id="IPR000524">
    <property type="entry name" value="Tscrpt_reg_HTH_GntR"/>
</dbReference>
<dbReference type="STRING" id="1050202.GCA_000384035_01011"/>
<organism evidence="6 7">
    <name type="scientific">Actinopolyspora mortivallis</name>
    <dbReference type="NCBI Taxonomy" id="33906"/>
    <lineage>
        <taxon>Bacteria</taxon>
        <taxon>Bacillati</taxon>
        <taxon>Actinomycetota</taxon>
        <taxon>Actinomycetes</taxon>
        <taxon>Actinopolysporales</taxon>
        <taxon>Actinopolysporaceae</taxon>
        <taxon>Actinopolyspora</taxon>
    </lineage>
</organism>
<dbReference type="GO" id="GO:0003700">
    <property type="term" value="F:DNA-binding transcription factor activity"/>
    <property type="evidence" value="ECO:0007669"/>
    <property type="project" value="InterPro"/>
</dbReference>
<dbReference type="Gene3D" id="1.10.10.10">
    <property type="entry name" value="Winged helix-like DNA-binding domain superfamily/Winged helix DNA-binding domain"/>
    <property type="match status" value="1"/>
</dbReference>
<dbReference type="InterPro" id="IPR036390">
    <property type="entry name" value="WH_DNA-bd_sf"/>
</dbReference>
<keyword evidence="1" id="KW-0805">Transcription regulation</keyword>
<dbReference type="EMBL" id="PVSR01000001">
    <property type="protein sequence ID" value="PRW65100.1"/>
    <property type="molecule type" value="Genomic_DNA"/>
</dbReference>
<dbReference type="Pfam" id="PF00392">
    <property type="entry name" value="GntR"/>
    <property type="match status" value="1"/>
</dbReference>
<evidence type="ECO:0000313" key="6">
    <source>
        <dbReference type="EMBL" id="PRW65100.1"/>
    </source>
</evidence>
<dbReference type="InterPro" id="IPR008920">
    <property type="entry name" value="TF_FadR/GntR_C"/>
</dbReference>
<keyword evidence="2" id="KW-0238">DNA-binding</keyword>
<dbReference type="Pfam" id="PF07729">
    <property type="entry name" value="FCD"/>
    <property type="match status" value="1"/>
</dbReference>
<dbReference type="PANTHER" id="PTHR43537">
    <property type="entry name" value="TRANSCRIPTIONAL REGULATOR, GNTR FAMILY"/>
    <property type="match status" value="1"/>
</dbReference>
<name>A0A2T0H189_ACTMO</name>